<evidence type="ECO:0000256" key="1">
    <source>
        <dbReference type="SAM" id="MobiDB-lite"/>
    </source>
</evidence>
<feature type="region of interest" description="Disordered" evidence="1">
    <location>
        <begin position="195"/>
        <end position="217"/>
    </location>
</feature>
<organism evidence="2 3">
    <name type="scientific">Capronia coronata CBS 617.96</name>
    <dbReference type="NCBI Taxonomy" id="1182541"/>
    <lineage>
        <taxon>Eukaryota</taxon>
        <taxon>Fungi</taxon>
        <taxon>Dikarya</taxon>
        <taxon>Ascomycota</taxon>
        <taxon>Pezizomycotina</taxon>
        <taxon>Eurotiomycetes</taxon>
        <taxon>Chaetothyriomycetidae</taxon>
        <taxon>Chaetothyriales</taxon>
        <taxon>Herpotrichiellaceae</taxon>
        <taxon>Capronia</taxon>
    </lineage>
</organism>
<evidence type="ECO:0008006" key="4">
    <source>
        <dbReference type="Google" id="ProtNLM"/>
    </source>
</evidence>
<evidence type="ECO:0000313" key="3">
    <source>
        <dbReference type="Proteomes" id="UP000019484"/>
    </source>
</evidence>
<name>W9XSV6_9EURO</name>
<dbReference type="OrthoDB" id="20681at2759"/>
<proteinExistence type="predicted"/>
<dbReference type="GO" id="GO:0032981">
    <property type="term" value="P:mitochondrial respiratory chain complex I assembly"/>
    <property type="evidence" value="ECO:0007669"/>
    <property type="project" value="TreeGrafter"/>
</dbReference>
<evidence type="ECO:0000313" key="2">
    <source>
        <dbReference type="EMBL" id="EXJ83313.1"/>
    </source>
</evidence>
<dbReference type="PANTHER" id="PTHR21192:SF2">
    <property type="entry name" value="NADH DEHYDROGENASE [UBIQUINONE] 1 ALPHA SUBCOMPLEX ASSEMBLY FACTOR 3"/>
    <property type="match status" value="1"/>
</dbReference>
<dbReference type="HOGENOM" id="CLU_074390_0_0_1"/>
<dbReference type="GO" id="GO:0005743">
    <property type="term" value="C:mitochondrial inner membrane"/>
    <property type="evidence" value="ECO:0007669"/>
    <property type="project" value="TreeGrafter"/>
</dbReference>
<feature type="compositionally biased region" description="Low complexity" evidence="1">
    <location>
        <begin position="68"/>
        <end position="79"/>
    </location>
</feature>
<dbReference type="STRING" id="1182541.W9XSV6"/>
<accession>W9XSV6</accession>
<dbReference type="Proteomes" id="UP000019484">
    <property type="component" value="Unassembled WGS sequence"/>
</dbReference>
<feature type="compositionally biased region" description="Low complexity" evidence="1">
    <location>
        <begin position="92"/>
        <end position="106"/>
    </location>
</feature>
<feature type="region of interest" description="Disordered" evidence="1">
    <location>
        <begin position="68"/>
        <end position="132"/>
    </location>
</feature>
<dbReference type="InterPro" id="IPR036748">
    <property type="entry name" value="MTH938-like_sf"/>
</dbReference>
<protein>
    <recommendedName>
        <fullName evidence="4">NADH dehydrogenase [ubiquinone] 1 alpha subcomplex assembly factor 3</fullName>
    </recommendedName>
</protein>
<dbReference type="eggNOG" id="KOG3363">
    <property type="taxonomic scope" value="Eukaryota"/>
</dbReference>
<sequence>MRPPSTDLLRALRLATFPSLRQSAPSCSCSCSCTYSPATIRPACLAARPTSRCPTSSSPSPLLRRTIQTSSQLTKQSLSPGRPVSSPRRTENTNTSPTTSKPTATSDLDSRSSLNPQAPKSHDRGPASEEDTQTDFAKMDILTNAGATTPATSIDACVHDGFHLNNGVQTRGGLGVLLLDGEAFVWAPWNANAANKKKETDSTSSTTTNGGVTSSPEGFNAFLDRRGILTIPPSSLGIFELIYPRPDLLLIGTGRKLWMLGAETRKYLSEQLGIRVDIMDTANAAAAYNLLAMERGVTEVAGLMIPDGFVGK</sequence>
<gene>
    <name evidence="2" type="ORF">A1O1_06932</name>
</gene>
<dbReference type="AlphaFoldDB" id="W9XSV6"/>
<reference evidence="2 3" key="1">
    <citation type="submission" date="2013-03" db="EMBL/GenBank/DDBJ databases">
        <title>The Genome Sequence of Capronia coronata CBS 617.96.</title>
        <authorList>
            <consortium name="The Broad Institute Genomics Platform"/>
            <person name="Cuomo C."/>
            <person name="de Hoog S."/>
            <person name="Gorbushina A."/>
            <person name="Walker B."/>
            <person name="Young S.K."/>
            <person name="Zeng Q."/>
            <person name="Gargeya S."/>
            <person name="Fitzgerald M."/>
            <person name="Haas B."/>
            <person name="Abouelleil A."/>
            <person name="Allen A.W."/>
            <person name="Alvarado L."/>
            <person name="Arachchi H.M."/>
            <person name="Berlin A.M."/>
            <person name="Chapman S.B."/>
            <person name="Gainer-Dewar J."/>
            <person name="Goldberg J."/>
            <person name="Griggs A."/>
            <person name="Gujja S."/>
            <person name="Hansen M."/>
            <person name="Howarth C."/>
            <person name="Imamovic A."/>
            <person name="Ireland A."/>
            <person name="Larimer J."/>
            <person name="McCowan C."/>
            <person name="Murphy C."/>
            <person name="Pearson M."/>
            <person name="Poon T.W."/>
            <person name="Priest M."/>
            <person name="Roberts A."/>
            <person name="Saif S."/>
            <person name="Shea T."/>
            <person name="Sisk P."/>
            <person name="Sykes S."/>
            <person name="Wortman J."/>
            <person name="Nusbaum C."/>
            <person name="Birren B."/>
        </authorList>
    </citation>
    <scope>NUCLEOTIDE SEQUENCE [LARGE SCALE GENOMIC DNA]</scope>
    <source>
        <strain evidence="2 3">CBS 617.96</strain>
    </source>
</reference>
<dbReference type="PANTHER" id="PTHR21192">
    <property type="entry name" value="NUCLEAR PROTEIN E3-3"/>
    <property type="match status" value="1"/>
</dbReference>
<dbReference type="Gene3D" id="3.40.1230.10">
    <property type="entry name" value="MTH938-like"/>
    <property type="match status" value="1"/>
</dbReference>
<dbReference type="Pfam" id="PF04430">
    <property type="entry name" value="DUF498"/>
    <property type="match status" value="1"/>
</dbReference>
<dbReference type="RefSeq" id="XP_007725999.1">
    <property type="nucleotide sequence ID" value="XM_007727809.1"/>
</dbReference>
<dbReference type="SUPFAM" id="SSF64076">
    <property type="entry name" value="MTH938-like"/>
    <property type="match status" value="1"/>
</dbReference>
<feature type="compositionally biased region" description="Low complexity" evidence="1">
    <location>
        <begin position="202"/>
        <end position="215"/>
    </location>
</feature>
<keyword evidence="3" id="KW-1185">Reference proteome</keyword>
<dbReference type="EMBL" id="AMWN01000006">
    <property type="protein sequence ID" value="EXJ83313.1"/>
    <property type="molecule type" value="Genomic_DNA"/>
</dbReference>
<comment type="caution">
    <text evidence="2">The sequence shown here is derived from an EMBL/GenBank/DDBJ whole genome shotgun (WGS) entry which is preliminary data.</text>
</comment>
<dbReference type="InterPro" id="IPR007523">
    <property type="entry name" value="NDUFAF3/AAMDC"/>
</dbReference>
<dbReference type="GeneID" id="19161798"/>